<sequence length="145" mass="16764">MSLLTVPNSGNTYYFRRKIPTDLVEHFGGLKEFRISLKCAIKSRSIRTTKILDQKVSGIFEDIRQGMKSLEIEDIKEILRIEIRKQILHAHHVDLGTNKWSDSGVEKSLDTTEKKDLNLRETLKNDLKSYLKQVDSKMEGILESM</sequence>
<organism evidence="2">
    <name type="scientific">marine metagenome</name>
    <dbReference type="NCBI Taxonomy" id="408172"/>
    <lineage>
        <taxon>unclassified sequences</taxon>
        <taxon>metagenomes</taxon>
        <taxon>ecological metagenomes</taxon>
    </lineage>
</organism>
<dbReference type="InterPro" id="IPR046668">
    <property type="entry name" value="DUF6538"/>
</dbReference>
<feature type="domain" description="DUF6538" evidence="1">
    <location>
        <begin position="9"/>
        <end position="65"/>
    </location>
</feature>
<gene>
    <name evidence="2" type="ORF">METZ01_LOCUS274102</name>
</gene>
<protein>
    <recommendedName>
        <fullName evidence="1">DUF6538 domain-containing protein</fullName>
    </recommendedName>
</protein>
<feature type="non-terminal residue" evidence="2">
    <location>
        <position position="145"/>
    </location>
</feature>
<accession>A0A382KA76</accession>
<dbReference type="Pfam" id="PF20172">
    <property type="entry name" value="DUF6538"/>
    <property type="match status" value="1"/>
</dbReference>
<name>A0A382KA76_9ZZZZ</name>
<reference evidence="2" key="1">
    <citation type="submission" date="2018-05" db="EMBL/GenBank/DDBJ databases">
        <authorList>
            <person name="Lanie J.A."/>
            <person name="Ng W.-L."/>
            <person name="Kazmierczak K.M."/>
            <person name="Andrzejewski T.M."/>
            <person name="Davidsen T.M."/>
            <person name="Wayne K.J."/>
            <person name="Tettelin H."/>
            <person name="Glass J.I."/>
            <person name="Rusch D."/>
            <person name="Podicherti R."/>
            <person name="Tsui H.-C.T."/>
            <person name="Winkler M.E."/>
        </authorList>
    </citation>
    <scope>NUCLEOTIDE SEQUENCE</scope>
</reference>
<evidence type="ECO:0000313" key="2">
    <source>
        <dbReference type="EMBL" id="SVC21248.1"/>
    </source>
</evidence>
<dbReference type="EMBL" id="UINC01079341">
    <property type="protein sequence ID" value="SVC21248.1"/>
    <property type="molecule type" value="Genomic_DNA"/>
</dbReference>
<dbReference type="AlphaFoldDB" id="A0A382KA76"/>
<proteinExistence type="predicted"/>
<evidence type="ECO:0000259" key="1">
    <source>
        <dbReference type="Pfam" id="PF20172"/>
    </source>
</evidence>